<dbReference type="AlphaFoldDB" id="A0A3B0ZMM6"/>
<dbReference type="InterPro" id="IPR021516">
    <property type="entry name" value="DUF3179"/>
</dbReference>
<protein>
    <recommendedName>
        <fullName evidence="2">DUF3179 domain-containing protein</fullName>
    </recommendedName>
</protein>
<evidence type="ECO:0008006" key="2">
    <source>
        <dbReference type="Google" id="ProtNLM"/>
    </source>
</evidence>
<organism evidence="1">
    <name type="scientific">hydrothermal vent metagenome</name>
    <dbReference type="NCBI Taxonomy" id="652676"/>
    <lineage>
        <taxon>unclassified sequences</taxon>
        <taxon>metagenomes</taxon>
        <taxon>ecological metagenomes</taxon>
    </lineage>
</organism>
<dbReference type="Pfam" id="PF11376">
    <property type="entry name" value="DUF3179"/>
    <property type="match status" value="1"/>
</dbReference>
<gene>
    <name evidence="1" type="ORF">MNBD_GAMMA17-332</name>
</gene>
<dbReference type="EMBL" id="UOFQ01000102">
    <property type="protein sequence ID" value="VAW88587.1"/>
    <property type="molecule type" value="Genomic_DNA"/>
</dbReference>
<name>A0A3B0ZMM6_9ZZZZ</name>
<accession>A0A3B0ZMM6</accession>
<reference evidence="1" key="1">
    <citation type="submission" date="2018-06" db="EMBL/GenBank/DDBJ databases">
        <authorList>
            <person name="Zhirakovskaya E."/>
        </authorList>
    </citation>
    <scope>NUCLEOTIDE SEQUENCE</scope>
</reference>
<evidence type="ECO:0000313" key="1">
    <source>
        <dbReference type="EMBL" id="VAW88587.1"/>
    </source>
</evidence>
<proteinExistence type="predicted"/>
<sequence>MFKHYERVARTVVLFSGKAKAHGMRTFITINDRLRPLLTPPAGQRTIVQRSHYRHYFLPLTLWLLATSWALNSSAADDVTKNGFLLSNSLIPADEILGGGPAKDGIPSIDSPIFVPANQATHLSADSRILGVHYNGISKAYPINILNWHEIVNDHFSSQAISVTFCPLCGTGIAYITPTNSGDFGVSGLLYNSDVLLYDRKTESLWSQIRAEAISGPLAGQKLTRIPISHTSWDAWRKRHPATLVLSETTGFARDYHRDPYRGYVDSKGIYFPIKHQDPRFHPKSRVIGITIDGHSKAYPFSALAKTNGNIIDKIGTHSINIRYSDTDQSAAAFDQHNNEIATITAFWFAWYAFHPETDVFEP</sequence>